<organism evidence="2 3">
    <name type="scientific">Desulfopila aestuarii DSM 18488</name>
    <dbReference type="NCBI Taxonomy" id="1121416"/>
    <lineage>
        <taxon>Bacteria</taxon>
        <taxon>Pseudomonadati</taxon>
        <taxon>Thermodesulfobacteriota</taxon>
        <taxon>Desulfobulbia</taxon>
        <taxon>Desulfobulbales</taxon>
        <taxon>Desulfocapsaceae</taxon>
        <taxon>Desulfopila</taxon>
    </lineage>
</organism>
<keyword evidence="1" id="KW-0812">Transmembrane</keyword>
<feature type="transmembrane region" description="Helical" evidence="1">
    <location>
        <begin position="12"/>
        <end position="32"/>
    </location>
</feature>
<gene>
    <name evidence="2" type="ORF">SAMN02745220_02261</name>
</gene>
<feature type="transmembrane region" description="Helical" evidence="1">
    <location>
        <begin position="44"/>
        <end position="62"/>
    </location>
</feature>
<name>A0A1M7Y6V0_9BACT</name>
<dbReference type="Proteomes" id="UP000184603">
    <property type="component" value="Unassembled WGS sequence"/>
</dbReference>
<dbReference type="AlphaFoldDB" id="A0A1M7Y6V0"/>
<protein>
    <submittedName>
        <fullName evidence="2">Uncharacterized protein</fullName>
    </submittedName>
</protein>
<keyword evidence="1" id="KW-0472">Membrane</keyword>
<accession>A0A1M7Y6V0</accession>
<evidence type="ECO:0000313" key="3">
    <source>
        <dbReference type="Proteomes" id="UP000184603"/>
    </source>
</evidence>
<keyword evidence="1" id="KW-1133">Transmembrane helix</keyword>
<sequence>MKELSSPLTFFYKFIFLALWIVGFGAGTHKVLLAGPDDPRWSQYMIVWAALSIFIFFSCGNVKKVTLQGRKLQISNFLRTEEIDVDDIESVDGSTFLSPRLVWFTLKTPCSFGRKITFIPALRKVRGIGKHPLVQELAEELKL</sequence>
<evidence type="ECO:0000313" key="2">
    <source>
        <dbReference type="EMBL" id="SHO48324.1"/>
    </source>
</evidence>
<proteinExistence type="predicted"/>
<dbReference type="RefSeq" id="WP_073613549.1">
    <property type="nucleotide sequence ID" value="NZ_FRFE01000009.1"/>
</dbReference>
<evidence type="ECO:0000256" key="1">
    <source>
        <dbReference type="SAM" id="Phobius"/>
    </source>
</evidence>
<keyword evidence="3" id="KW-1185">Reference proteome</keyword>
<dbReference type="EMBL" id="FRFE01000009">
    <property type="protein sequence ID" value="SHO48324.1"/>
    <property type="molecule type" value="Genomic_DNA"/>
</dbReference>
<dbReference type="STRING" id="1121416.SAMN02745220_02261"/>
<dbReference type="OrthoDB" id="5431497at2"/>
<reference evidence="2 3" key="1">
    <citation type="submission" date="2016-12" db="EMBL/GenBank/DDBJ databases">
        <authorList>
            <person name="Song W.-J."/>
            <person name="Kurnit D.M."/>
        </authorList>
    </citation>
    <scope>NUCLEOTIDE SEQUENCE [LARGE SCALE GENOMIC DNA]</scope>
    <source>
        <strain evidence="2 3">DSM 18488</strain>
    </source>
</reference>